<protein>
    <submittedName>
        <fullName evidence="1">Uncharacterized protein</fullName>
    </submittedName>
</protein>
<reference evidence="1" key="1">
    <citation type="submission" date="2017-05" db="UniProtKB">
        <authorList>
            <consortium name="EnsemblMetazoa"/>
        </authorList>
    </citation>
    <scope>IDENTIFICATION</scope>
</reference>
<sequence>NVKLMEREIRNYLMQKIVELELKLASRTTSADFSFYVIENNDQKMRFYTSLQTYGAFWALVDYLKPKLQ</sequence>
<evidence type="ECO:0000313" key="1">
    <source>
        <dbReference type="EnsemblMetazoa" id="Aqu2.1.15825_001"/>
    </source>
</evidence>
<dbReference type="InParanoid" id="A0A1X7TLX0"/>
<organism evidence="1">
    <name type="scientific">Amphimedon queenslandica</name>
    <name type="common">Sponge</name>
    <dbReference type="NCBI Taxonomy" id="400682"/>
    <lineage>
        <taxon>Eukaryota</taxon>
        <taxon>Metazoa</taxon>
        <taxon>Porifera</taxon>
        <taxon>Demospongiae</taxon>
        <taxon>Heteroscleromorpha</taxon>
        <taxon>Haplosclerida</taxon>
        <taxon>Niphatidae</taxon>
        <taxon>Amphimedon</taxon>
    </lineage>
</organism>
<accession>A0A1X7TLX0</accession>
<dbReference type="EnsemblMetazoa" id="Aqu2.1.15825_001">
    <property type="protein sequence ID" value="Aqu2.1.15825_001"/>
    <property type="gene ID" value="Aqu2.1.15825"/>
</dbReference>
<proteinExistence type="predicted"/>
<dbReference type="AlphaFoldDB" id="A0A1X7TLX0"/>
<name>A0A1X7TLX0_AMPQE</name>